<evidence type="ECO:0000256" key="1">
    <source>
        <dbReference type="SAM" id="MobiDB-lite"/>
    </source>
</evidence>
<dbReference type="HOGENOM" id="CLU_2050881_0_0_1"/>
<feature type="region of interest" description="Disordered" evidence="1">
    <location>
        <begin position="77"/>
        <end position="99"/>
    </location>
</feature>
<gene>
    <name evidence="2" type="ORF">GLOINDRAFT_84717</name>
</gene>
<organism evidence="2">
    <name type="scientific">Rhizophagus irregularis (strain DAOM 181602 / DAOM 197198 / MUCL 43194)</name>
    <name type="common">Arbuscular mycorrhizal fungus</name>
    <name type="synonym">Glomus intraradices</name>
    <dbReference type="NCBI Taxonomy" id="747089"/>
    <lineage>
        <taxon>Eukaryota</taxon>
        <taxon>Fungi</taxon>
        <taxon>Fungi incertae sedis</taxon>
        <taxon>Mucoromycota</taxon>
        <taxon>Glomeromycotina</taxon>
        <taxon>Glomeromycetes</taxon>
        <taxon>Glomerales</taxon>
        <taxon>Glomeraceae</taxon>
        <taxon>Rhizophagus</taxon>
    </lineage>
</organism>
<sequence>MSKNTSSTQEEVTNKFIEEIYKKYLGIEDKCLHKFYYTRNDYRRIRELEVDVTVKERMKLEKEEVRIITEKFKEKKKEQGTSLSHKKVKNNSGQTKKNFQAGGVKVGKFRYTKLPKWNDH</sequence>
<dbReference type="EMBL" id="KI287604">
    <property type="protein sequence ID" value="ESA09923.1"/>
    <property type="molecule type" value="Genomic_DNA"/>
</dbReference>
<protein>
    <submittedName>
        <fullName evidence="2">Uncharacterized protein</fullName>
    </submittedName>
</protein>
<accession>U9TUA6</accession>
<dbReference type="AlphaFoldDB" id="U9TUA6"/>
<proteinExistence type="predicted"/>
<evidence type="ECO:0000313" key="2">
    <source>
        <dbReference type="EMBL" id="ESA09923.1"/>
    </source>
</evidence>
<reference evidence="2" key="1">
    <citation type="submission" date="2013-07" db="EMBL/GenBank/DDBJ databases">
        <title>The genome of an arbuscular mycorrhizal fungus provides insights into the evolution of the oldest plant symbiosis.</title>
        <authorList>
            <consortium name="DOE Joint Genome Institute"/>
            <person name="Tisserant E."/>
            <person name="Malbreil M."/>
            <person name="Kuo A."/>
            <person name="Kohler A."/>
            <person name="Symeonidi A."/>
            <person name="Balestrini R."/>
            <person name="Charron P."/>
            <person name="Duensing N."/>
            <person name="Frei-dit-Frey N."/>
            <person name="Gianinazzi-Pearson V."/>
            <person name="Gilbert B."/>
            <person name="Handa Y."/>
            <person name="Hijri M."/>
            <person name="Kaul R."/>
            <person name="Kawaguchi M."/>
            <person name="Krajinski F."/>
            <person name="Lammers P."/>
            <person name="Lapierre D."/>
            <person name="Masclaux F.G."/>
            <person name="Murat C."/>
            <person name="Morin E."/>
            <person name="Ndikumana S."/>
            <person name="Pagni M."/>
            <person name="Petitpierre D."/>
            <person name="Requena N."/>
            <person name="Rosikiewicz P."/>
            <person name="Riley R."/>
            <person name="Saito K."/>
            <person name="San Clemente H."/>
            <person name="Shapiro H."/>
            <person name="van Tuinen D."/>
            <person name="Becard G."/>
            <person name="Bonfante P."/>
            <person name="Paszkowski U."/>
            <person name="Shachar-Hill Y."/>
            <person name="Young J.P."/>
            <person name="Sanders I.R."/>
            <person name="Henrissat B."/>
            <person name="Rensing S.A."/>
            <person name="Grigoriev I.V."/>
            <person name="Corradi N."/>
            <person name="Roux C."/>
            <person name="Martin F."/>
        </authorList>
    </citation>
    <scope>NUCLEOTIDE SEQUENCE</scope>
    <source>
        <strain evidence="2">DAOM 197198</strain>
    </source>
</reference>
<dbReference type="VEuPathDB" id="FungiDB:RhiirFUN_021646"/>
<name>U9TUA6_RHIID</name>